<dbReference type="OrthoDB" id="10506012at2759"/>
<sequence>MESQLILNEGRQADGRDLLEARKMTFRKMNNAFLFNLDDNQYFFISFHYCSRTNQDRRDKIVIRPNIHILNQIVRTADNDSLKEYLVIDISGHEEISMMHLVDAVIIVLKDLEIHLKYAFEAFSFKIIQDSKNTKFVLDSDIESQKEAILVKAGRSDLFLMEAFGEIEAELLKEIVQSCFDS</sequence>
<accession>A0A0R0LZ35</accession>
<comment type="caution">
    <text evidence="1">The sequence shown here is derived from an EMBL/GenBank/DDBJ whole genome shotgun (WGS) entry which is preliminary data.</text>
</comment>
<dbReference type="Proteomes" id="UP000051530">
    <property type="component" value="Unassembled WGS sequence"/>
</dbReference>
<protein>
    <submittedName>
        <fullName evidence="1">Uncharacterized protein</fullName>
    </submittedName>
</protein>
<reference evidence="1 2" key="1">
    <citation type="submission" date="2015-07" db="EMBL/GenBank/DDBJ databases">
        <title>The genome of Pseudoloma neurophilia, a relevant intracellular parasite of the zebrafish.</title>
        <authorList>
            <person name="Ndikumana S."/>
            <person name="Pelin A."/>
            <person name="Sanders J."/>
            <person name="Corradi N."/>
        </authorList>
    </citation>
    <scope>NUCLEOTIDE SEQUENCE [LARGE SCALE GENOMIC DNA]</scope>
    <source>
        <strain evidence="1 2">MK1</strain>
    </source>
</reference>
<evidence type="ECO:0000313" key="2">
    <source>
        <dbReference type="Proteomes" id="UP000051530"/>
    </source>
</evidence>
<dbReference type="VEuPathDB" id="MicrosporidiaDB:M153_2800006986"/>
<gene>
    <name evidence="1" type="ORF">M153_2800006986</name>
</gene>
<evidence type="ECO:0000313" key="1">
    <source>
        <dbReference type="EMBL" id="KRH94376.1"/>
    </source>
</evidence>
<name>A0A0R0LZ35_9MICR</name>
<organism evidence="1 2">
    <name type="scientific">Pseudoloma neurophilia</name>
    <dbReference type="NCBI Taxonomy" id="146866"/>
    <lineage>
        <taxon>Eukaryota</taxon>
        <taxon>Fungi</taxon>
        <taxon>Fungi incertae sedis</taxon>
        <taxon>Microsporidia</taxon>
        <taxon>Pseudoloma</taxon>
    </lineage>
</organism>
<proteinExistence type="predicted"/>
<dbReference type="EMBL" id="LGUB01000085">
    <property type="protein sequence ID" value="KRH94376.1"/>
    <property type="molecule type" value="Genomic_DNA"/>
</dbReference>
<keyword evidence="2" id="KW-1185">Reference proteome</keyword>
<dbReference type="AlphaFoldDB" id="A0A0R0LZ35"/>